<proteinExistence type="predicted"/>
<comment type="subcellular location">
    <subcellularLocation>
        <location evidence="1">Membrane</location>
        <topology evidence="1">Multi-pass membrane protein</topology>
    </subcellularLocation>
</comment>
<evidence type="ECO:0000256" key="2">
    <source>
        <dbReference type="ARBA" id="ARBA00022692"/>
    </source>
</evidence>
<feature type="transmembrane region" description="Helical" evidence="5">
    <location>
        <begin position="71"/>
        <end position="94"/>
    </location>
</feature>
<feature type="transmembrane region" description="Helical" evidence="5">
    <location>
        <begin position="123"/>
        <end position="156"/>
    </location>
</feature>
<dbReference type="InterPro" id="IPR007269">
    <property type="entry name" value="ICMT_MeTrfase"/>
</dbReference>
<keyword evidence="2 5" id="KW-0812">Transmembrane</keyword>
<sequence length="169" mass="20076">MEGFLWILFSFLVIQRLAELALARSNRKWMLNRGAVETGENHYILFIVLHSLFFVSLFSEFAFTSYHYSRVFYLSLSMFILLQILRIWCISSLGRRWNTRILTLPDEKPIKKGPYRYLPHPNYVIVFLELLFIPLLFQAYITGIVFPFLHLLVLMVRIPAEEKALEERV</sequence>
<reference evidence="7" key="1">
    <citation type="submission" date="2016-10" db="EMBL/GenBank/DDBJ databases">
        <authorList>
            <person name="Varghese N."/>
            <person name="Submissions S."/>
        </authorList>
    </citation>
    <scope>NUCLEOTIDE SEQUENCE [LARGE SCALE GENOMIC DNA]</scope>
    <source>
        <strain evidence="7">FP5</strain>
    </source>
</reference>
<dbReference type="AlphaFoldDB" id="A0A1I2K2Z0"/>
<dbReference type="OrthoDB" id="7203053at2"/>
<keyword evidence="3 5" id="KW-1133">Transmembrane helix</keyword>
<keyword evidence="6" id="KW-0489">Methyltransferase</keyword>
<evidence type="ECO:0000313" key="6">
    <source>
        <dbReference type="EMBL" id="SFF61234.1"/>
    </source>
</evidence>
<name>A0A1I2K2Z0_9BACI</name>
<organism evidence="6 7">
    <name type="scientific">Halobacillus alkaliphilus</name>
    <dbReference type="NCBI Taxonomy" id="396056"/>
    <lineage>
        <taxon>Bacteria</taxon>
        <taxon>Bacillati</taxon>
        <taxon>Bacillota</taxon>
        <taxon>Bacilli</taxon>
        <taxon>Bacillales</taxon>
        <taxon>Bacillaceae</taxon>
        <taxon>Halobacillus</taxon>
    </lineage>
</organism>
<keyword evidence="7" id="KW-1185">Reference proteome</keyword>
<evidence type="ECO:0000256" key="5">
    <source>
        <dbReference type="SAM" id="Phobius"/>
    </source>
</evidence>
<evidence type="ECO:0000256" key="3">
    <source>
        <dbReference type="ARBA" id="ARBA00022989"/>
    </source>
</evidence>
<dbReference type="InterPro" id="IPR052527">
    <property type="entry name" value="Metal_cation-efflux_comp"/>
</dbReference>
<dbReference type="PANTHER" id="PTHR43847">
    <property type="entry name" value="BLL3993 PROTEIN"/>
    <property type="match status" value="1"/>
</dbReference>
<dbReference type="RefSeq" id="WP_089750009.1">
    <property type="nucleotide sequence ID" value="NZ_FOOG01000003.1"/>
</dbReference>
<dbReference type="Gene3D" id="1.20.120.1630">
    <property type="match status" value="1"/>
</dbReference>
<dbReference type="PANTHER" id="PTHR43847:SF1">
    <property type="entry name" value="BLL3993 PROTEIN"/>
    <property type="match status" value="1"/>
</dbReference>
<feature type="transmembrane region" description="Helical" evidence="5">
    <location>
        <begin position="42"/>
        <end position="59"/>
    </location>
</feature>
<dbReference type="Pfam" id="PF04140">
    <property type="entry name" value="ICMT"/>
    <property type="match status" value="1"/>
</dbReference>
<evidence type="ECO:0000256" key="1">
    <source>
        <dbReference type="ARBA" id="ARBA00004141"/>
    </source>
</evidence>
<dbReference type="GO" id="GO:0004671">
    <property type="term" value="F:protein C-terminal S-isoprenylcysteine carboxyl O-methyltransferase activity"/>
    <property type="evidence" value="ECO:0007669"/>
    <property type="project" value="InterPro"/>
</dbReference>
<dbReference type="Proteomes" id="UP000198897">
    <property type="component" value="Unassembled WGS sequence"/>
</dbReference>
<protein>
    <submittedName>
        <fullName evidence="6">15-methylpalmitoyl-4-hydroxy-2-pyrone 4-O-methyltransferase</fullName>
    </submittedName>
</protein>
<dbReference type="GO" id="GO:0016020">
    <property type="term" value="C:membrane"/>
    <property type="evidence" value="ECO:0007669"/>
    <property type="project" value="UniProtKB-SubCell"/>
</dbReference>
<gene>
    <name evidence="6" type="ORF">SAMN05216353_10380</name>
</gene>
<dbReference type="GO" id="GO:0032259">
    <property type="term" value="P:methylation"/>
    <property type="evidence" value="ECO:0007669"/>
    <property type="project" value="UniProtKB-KW"/>
</dbReference>
<evidence type="ECO:0000256" key="4">
    <source>
        <dbReference type="ARBA" id="ARBA00023136"/>
    </source>
</evidence>
<accession>A0A1I2K2Z0</accession>
<dbReference type="EMBL" id="FOOG01000003">
    <property type="protein sequence ID" value="SFF61234.1"/>
    <property type="molecule type" value="Genomic_DNA"/>
</dbReference>
<keyword evidence="4 5" id="KW-0472">Membrane</keyword>
<evidence type="ECO:0000313" key="7">
    <source>
        <dbReference type="Proteomes" id="UP000198897"/>
    </source>
</evidence>
<keyword evidence="6" id="KW-0808">Transferase</keyword>